<dbReference type="Pfam" id="PF03171">
    <property type="entry name" value="2OG-FeII_Oxy"/>
    <property type="match status" value="1"/>
</dbReference>
<evidence type="ECO:0000256" key="6">
    <source>
        <dbReference type="RuleBase" id="RU003682"/>
    </source>
</evidence>
<dbReference type="InterPro" id="IPR026992">
    <property type="entry name" value="DIOX_N"/>
</dbReference>
<comment type="function">
    <text evidence="5">Probable 2-oxoglutarate-dependent dioxygenase that may be involved in glucosinolates biosynthesis. May play a role in the production of aliphatic glucosinolates.</text>
</comment>
<dbReference type="GO" id="GO:0046872">
    <property type="term" value="F:metal ion binding"/>
    <property type="evidence" value="ECO:0007669"/>
    <property type="project" value="UniProtKB-KW"/>
</dbReference>
<evidence type="ECO:0000313" key="8">
    <source>
        <dbReference type="EMBL" id="KAI7753216.1"/>
    </source>
</evidence>
<keyword evidence="3 6" id="KW-0560">Oxidoreductase</keyword>
<dbReference type="Gene3D" id="2.60.120.330">
    <property type="entry name" value="B-lactam Antibiotic, Isopenicillin N Synthase, Chain"/>
    <property type="match status" value="1"/>
</dbReference>
<keyword evidence="2 6" id="KW-0479">Metal-binding</keyword>
<evidence type="ECO:0000313" key="9">
    <source>
        <dbReference type="Proteomes" id="UP001206925"/>
    </source>
</evidence>
<evidence type="ECO:0000256" key="4">
    <source>
        <dbReference type="ARBA" id="ARBA00023004"/>
    </source>
</evidence>
<sequence>MGSQAPIRLPIIDFSEINKHNRGTLVWDSTKAQVFKALQEFGCFEAVFDGISLDLRKSLFSSLKQLFDLPLETKVRNFTEKLYNGYIGQAKEVPIFESLGIEEPESFANLMWPQGNTEFSNIIQIYAEKLKELDEIVRTMVLESLNLEKYMDEHMELTNYLVRVMKYRPPAKDESNMGLLSHADKNILTILQSNEVEGLEVQNKEGEWFKVKFSANSCVVMVGETFKVWTNRRLHAATHRVVMNGDKDRYSIGLFSVPKWNKIIKAPDEMVDEEHPLLFKPFDYGEFFKFFLKEENINDKFALEKYCGVPTENWSEEVSVRLVLESLCIVVMRGFPDAVVACWCTDDGWFGLD</sequence>
<dbReference type="PANTHER" id="PTHR47990">
    <property type="entry name" value="2-OXOGLUTARATE (2OG) AND FE(II)-DEPENDENT OXYGENASE SUPERFAMILY PROTEIN-RELATED"/>
    <property type="match status" value="1"/>
</dbReference>
<comment type="similarity">
    <text evidence="1 6">Belongs to the iron/ascorbate-dependent oxidoreductase family.</text>
</comment>
<dbReference type="SUPFAM" id="SSF51197">
    <property type="entry name" value="Clavaminate synthase-like"/>
    <property type="match status" value="1"/>
</dbReference>
<dbReference type="InterPro" id="IPR050231">
    <property type="entry name" value="Iron_ascorbate_oxido_reductase"/>
</dbReference>
<dbReference type="EMBL" id="JAMZMK010005508">
    <property type="protein sequence ID" value="KAI7753216.1"/>
    <property type="molecule type" value="Genomic_DNA"/>
</dbReference>
<reference evidence="8" key="1">
    <citation type="submission" date="2022-06" db="EMBL/GenBank/DDBJ databases">
        <title>Uncovering the hologenomic basis of an extraordinary plant invasion.</title>
        <authorList>
            <person name="Bieker V.C."/>
            <person name="Martin M.D."/>
            <person name="Gilbert T."/>
            <person name="Hodgins K."/>
            <person name="Battlay P."/>
            <person name="Petersen B."/>
            <person name="Wilson J."/>
        </authorList>
    </citation>
    <scope>NUCLEOTIDE SEQUENCE</scope>
    <source>
        <strain evidence="8">AA19_3_7</strain>
        <tissue evidence="8">Leaf</tissue>
    </source>
</reference>
<dbReference type="Proteomes" id="UP001206925">
    <property type="component" value="Unassembled WGS sequence"/>
</dbReference>
<proteinExistence type="inferred from homology"/>
<dbReference type="InterPro" id="IPR044861">
    <property type="entry name" value="IPNS-like_FE2OG_OXY"/>
</dbReference>
<feature type="domain" description="Fe2OG dioxygenase" evidence="7">
    <location>
        <begin position="158"/>
        <end position="258"/>
    </location>
</feature>
<dbReference type="PROSITE" id="PS51471">
    <property type="entry name" value="FE2OG_OXY"/>
    <property type="match status" value="1"/>
</dbReference>
<name>A0AAD5D6Z8_AMBAR</name>
<dbReference type="GO" id="GO:0016705">
    <property type="term" value="F:oxidoreductase activity, acting on paired donors, with incorporation or reduction of molecular oxygen"/>
    <property type="evidence" value="ECO:0007669"/>
    <property type="project" value="UniProtKB-ARBA"/>
</dbReference>
<keyword evidence="4 6" id="KW-0408">Iron</keyword>
<protein>
    <recommendedName>
        <fullName evidence="7">Fe2OG dioxygenase domain-containing protein</fullName>
    </recommendedName>
</protein>
<organism evidence="8 9">
    <name type="scientific">Ambrosia artemisiifolia</name>
    <name type="common">Common ragweed</name>
    <dbReference type="NCBI Taxonomy" id="4212"/>
    <lineage>
        <taxon>Eukaryota</taxon>
        <taxon>Viridiplantae</taxon>
        <taxon>Streptophyta</taxon>
        <taxon>Embryophyta</taxon>
        <taxon>Tracheophyta</taxon>
        <taxon>Spermatophyta</taxon>
        <taxon>Magnoliopsida</taxon>
        <taxon>eudicotyledons</taxon>
        <taxon>Gunneridae</taxon>
        <taxon>Pentapetalae</taxon>
        <taxon>asterids</taxon>
        <taxon>campanulids</taxon>
        <taxon>Asterales</taxon>
        <taxon>Asteraceae</taxon>
        <taxon>Asteroideae</taxon>
        <taxon>Heliantheae alliance</taxon>
        <taxon>Heliantheae</taxon>
        <taxon>Ambrosia</taxon>
    </lineage>
</organism>
<comment type="caution">
    <text evidence="8">The sequence shown here is derived from an EMBL/GenBank/DDBJ whole genome shotgun (WGS) entry which is preliminary data.</text>
</comment>
<evidence type="ECO:0000259" key="7">
    <source>
        <dbReference type="PROSITE" id="PS51471"/>
    </source>
</evidence>
<dbReference type="InterPro" id="IPR005123">
    <property type="entry name" value="Oxoglu/Fe-dep_dioxygenase_dom"/>
</dbReference>
<accession>A0AAD5D6Z8</accession>
<evidence type="ECO:0000256" key="1">
    <source>
        <dbReference type="ARBA" id="ARBA00008056"/>
    </source>
</evidence>
<dbReference type="InterPro" id="IPR027443">
    <property type="entry name" value="IPNS-like_sf"/>
</dbReference>
<evidence type="ECO:0000256" key="5">
    <source>
        <dbReference type="ARBA" id="ARBA00057022"/>
    </source>
</evidence>
<keyword evidence="9" id="KW-1185">Reference proteome</keyword>
<dbReference type="FunFam" id="2.60.120.330:FF:000022">
    <property type="entry name" value="Probable 2-oxoglutarate-dependent dioxygenase AOP1.2"/>
    <property type="match status" value="1"/>
</dbReference>
<evidence type="ECO:0000256" key="2">
    <source>
        <dbReference type="ARBA" id="ARBA00022723"/>
    </source>
</evidence>
<evidence type="ECO:0000256" key="3">
    <source>
        <dbReference type="ARBA" id="ARBA00023002"/>
    </source>
</evidence>
<feature type="non-terminal residue" evidence="8">
    <location>
        <position position="1"/>
    </location>
</feature>
<dbReference type="AlphaFoldDB" id="A0AAD5D6Z8"/>
<gene>
    <name evidence="8" type="ORF">M8C21_020634</name>
</gene>
<dbReference type="Pfam" id="PF14226">
    <property type="entry name" value="DIOX_N"/>
    <property type="match status" value="1"/>
</dbReference>